<evidence type="ECO:0000256" key="11">
    <source>
        <dbReference type="ARBA" id="ARBA00049902"/>
    </source>
</evidence>
<dbReference type="Gene3D" id="3.40.710.10">
    <property type="entry name" value="DD-peptidase/beta-lactamase superfamily"/>
    <property type="match status" value="1"/>
</dbReference>
<dbReference type="RefSeq" id="WP_200311789.1">
    <property type="nucleotide sequence ID" value="NZ_JAENIM010000041.1"/>
</dbReference>
<reference evidence="15" key="1">
    <citation type="submission" date="2021-01" db="EMBL/GenBank/DDBJ databases">
        <title>Modified the classification status of verrucomicrobia.</title>
        <authorList>
            <person name="Feng X."/>
        </authorList>
    </citation>
    <scope>NUCLEOTIDE SEQUENCE</scope>
    <source>
        <strain evidence="15">_KCTC 22039</strain>
    </source>
</reference>
<comment type="pathway">
    <text evidence="1">Cell wall biogenesis; peptidoglycan biosynthesis.</text>
</comment>
<comment type="similarity">
    <text evidence="3">In the N-terminal section; belongs to the glycosyltransferase 51 family.</text>
</comment>
<dbReference type="InterPro" id="IPR001264">
    <property type="entry name" value="Glyco_trans_51"/>
</dbReference>
<dbReference type="Pfam" id="PF06832">
    <property type="entry name" value="BiPBP_C"/>
    <property type="match status" value="1"/>
</dbReference>
<keyword evidence="9" id="KW-0511">Multifunctional enzyme</keyword>
<evidence type="ECO:0000259" key="14">
    <source>
        <dbReference type="Pfam" id="PF06832"/>
    </source>
</evidence>
<evidence type="ECO:0000256" key="1">
    <source>
        <dbReference type="ARBA" id="ARBA00004752"/>
    </source>
</evidence>
<keyword evidence="8" id="KW-0378">Hydrolase</keyword>
<dbReference type="SUPFAM" id="SSF53955">
    <property type="entry name" value="Lysozyme-like"/>
    <property type="match status" value="1"/>
</dbReference>
<keyword evidence="16" id="KW-1185">Reference proteome</keyword>
<dbReference type="AlphaFoldDB" id="A0A8J7SM17"/>
<evidence type="ECO:0000259" key="13">
    <source>
        <dbReference type="Pfam" id="PF00912"/>
    </source>
</evidence>
<proteinExistence type="inferred from homology"/>
<organism evidence="15 16">
    <name type="scientific">Persicirhabdus sediminis</name>
    <dbReference type="NCBI Taxonomy" id="454144"/>
    <lineage>
        <taxon>Bacteria</taxon>
        <taxon>Pseudomonadati</taxon>
        <taxon>Verrucomicrobiota</taxon>
        <taxon>Verrucomicrobiia</taxon>
        <taxon>Verrucomicrobiales</taxon>
        <taxon>Verrucomicrobiaceae</taxon>
        <taxon>Persicirhabdus</taxon>
    </lineage>
</organism>
<dbReference type="InterPro" id="IPR012338">
    <property type="entry name" value="Beta-lactam/transpept-like"/>
</dbReference>
<dbReference type="InterPro" id="IPR011815">
    <property type="entry name" value="PBP_1c"/>
</dbReference>
<dbReference type="Gene3D" id="1.10.3810.10">
    <property type="entry name" value="Biosynthetic peptidoglycan transglycosylase-like"/>
    <property type="match status" value="1"/>
</dbReference>
<protein>
    <recommendedName>
        <fullName evidence="10">peptidoglycan glycosyltransferase</fullName>
        <ecNumber evidence="10">2.4.99.28</ecNumber>
    </recommendedName>
</protein>
<evidence type="ECO:0000256" key="10">
    <source>
        <dbReference type="ARBA" id="ARBA00044770"/>
    </source>
</evidence>
<dbReference type="InterPro" id="IPR023346">
    <property type="entry name" value="Lysozyme-like_dom_sf"/>
</dbReference>
<evidence type="ECO:0000256" key="6">
    <source>
        <dbReference type="ARBA" id="ARBA00022676"/>
    </source>
</evidence>
<feature type="domain" description="Penicillin-binding protein transpeptidase" evidence="12">
    <location>
        <begin position="261"/>
        <end position="530"/>
    </location>
</feature>
<evidence type="ECO:0000256" key="8">
    <source>
        <dbReference type="ARBA" id="ARBA00022801"/>
    </source>
</evidence>
<feature type="domain" description="Penicillin-binding C-terminal" evidence="14">
    <location>
        <begin position="631"/>
        <end position="715"/>
    </location>
</feature>
<dbReference type="PANTHER" id="PTHR32282:SF15">
    <property type="entry name" value="PENICILLIN-BINDING PROTEIN 1C"/>
    <property type="match status" value="1"/>
</dbReference>
<evidence type="ECO:0000256" key="2">
    <source>
        <dbReference type="ARBA" id="ARBA00007090"/>
    </source>
</evidence>
<dbReference type="GO" id="GO:0030288">
    <property type="term" value="C:outer membrane-bounded periplasmic space"/>
    <property type="evidence" value="ECO:0007669"/>
    <property type="project" value="TreeGrafter"/>
</dbReference>
<name>A0A8J7SM17_9BACT</name>
<evidence type="ECO:0000313" key="15">
    <source>
        <dbReference type="EMBL" id="MBK1791770.1"/>
    </source>
</evidence>
<dbReference type="Proteomes" id="UP000624703">
    <property type="component" value="Unassembled WGS sequence"/>
</dbReference>
<dbReference type="GO" id="GO:0008955">
    <property type="term" value="F:peptidoglycan glycosyltransferase activity"/>
    <property type="evidence" value="ECO:0007669"/>
    <property type="project" value="UniProtKB-EC"/>
</dbReference>
<dbReference type="GO" id="GO:0006508">
    <property type="term" value="P:proteolysis"/>
    <property type="evidence" value="ECO:0007669"/>
    <property type="project" value="UniProtKB-KW"/>
</dbReference>
<dbReference type="PANTHER" id="PTHR32282">
    <property type="entry name" value="BINDING PROTEIN TRANSPEPTIDASE, PUTATIVE-RELATED"/>
    <property type="match status" value="1"/>
</dbReference>
<dbReference type="InterPro" id="IPR001460">
    <property type="entry name" value="PCN-bd_Tpept"/>
</dbReference>
<evidence type="ECO:0000313" key="16">
    <source>
        <dbReference type="Proteomes" id="UP000624703"/>
    </source>
</evidence>
<sequence length="720" mass="79055">MIYDRDGKILHHTPRADFYRHRPVGLLEIPEPLIQATLAAEDKRFFDHGGFDPLANFRAIYDSLDAGRFVSGASTVTQQTVKLTSPRAQRNLLTKAHEALVARRLEMSWPKGEILSCYFNHLDYGNLSLGPKQAARHYFDKSLDQLSLAESALLAGLPQAPSRLNPRRHPERALKRRDWILDRMQIVYQMDAEIIARAKAEPLEMVDYQPAHHPQLAQMLKNESASGRDVHTTIDAQLQENVQQILRAQLDKLAPKMVQHGAAIIIDHHSGEILALVGSADPNQPNGGQFNAALQARSPGSALKPFTYLLAIDELGYTPATILADIPTHFASDLGADEVVNFSRTHHGPVTLHAALGRSLNTPAVHTLNQLGGPQTLLDWLKKSSITTLNKPAKHYGLGLTLGSGEVNLLELSTSYASLARGGLSLQPSLLKNSSQPASQRLCSASAANMITQTLSSKQARASQLASDSPLNLPFAIAAKTGTSTDFRDQWCLAYNQRYTLGVWTGNLDHKASKQITGLQSAGPVIRQIMLALSRRQDLAFLDTPAASWPEIPASFVPCQIHPYTGKRIADDDSLATAFQLALPEDKLPPFTSASDFSADGKILLAPIYSEWLASADENKQFAIHGTAGDQQQRQLNSSLKILSPADQATYLLDPDLPSSGRKLTLETNYLGEINWQCKSLTIAQEQQKYQLLLSPGTHQITLTNDRGEQKRATIKVIQQ</sequence>
<gene>
    <name evidence="15" type="primary">pbpC</name>
    <name evidence="15" type="ORF">JIN82_11465</name>
</gene>
<dbReference type="GO" id="GO:0004180">
    <property type="term" value="F:carboxypeptidase activity"/>
    <property type="evidence" value="ECO:0007669"/>
    <property type="project" value="UniProtKB-KW"/>
</dbReference>
<dbReference type="SUPFAM" id="SSF56601">
    <property type="entry name" value="beta-lactamase/transpeptidase-like"/>
    <property type="match status" value="1"/>
</dbReference>
<keyword evidence="4" id="KW-0121">Carboxypeptidase</keyword>
<evidence type="ECO:0000256" key="3">
    <source>
        <dbReference type="ARBA" id="ARBA00007739"/>
    </source>
</evidence>
<accession>A0A8J7SM17</accession>
<evidence type="ECO:0000256" key="5">
    <source>
        <dbReference type="ARBA" id="ARBA00022670"/>
    </source>
</evidence>
<dbReference type="InterPro" id="IPR036950">
    <property type="entry name" value="PBP_transglycosylase"/>
</dbReference>
<keyword evidence="5" id="KW-0645">Protease</keyword>
<dbReference type="InterPro" id="IPR009647">
    <property type="entry name" value="PBP_C"/>
</dbReference>
<dbReference type="GO" id="GO:0009252">
    <property type="term" value="P:peptidoglycan biosynthetic process"/>
    <property type="evidence" value="ECO:0007669"/>
    <property type="project" value="InterPro"/>
</dbReference>
<evidence type="ECO:0000256" key="4">
    <source>
        <dbReference type="ARBA" id="ARBA00022645"/>
    </source>
</evidence>
<evidence type="ECO:0000256" key="7">
    <source>
        <dbReference type="ARBA" id="ARBA00022679"/>
    </source>
</evidence>
<comment type="caution">
    <text evidence="15">The sequence shown here is derived from an EMBL/GenBank/DDBJ whole genome shotgun (WGS) entry which is preliminary data.</text>
</comment>
<dbReference type="InterPro" id="IPR050396">
    <property type="entry name" value="Glycosyltr_51/Transpeptidase"/>
</dbReference>
<dbReference type="EC" id="2.4.99.28" evidence="10"/>
<evidence type="ECO:0000256" key="9">
    <source>
        <dbReference type="ARBA" id="ARBA00023268"/>
    </source>
</evidence>
<comment type="catalytic activity">
    <reaction evidence="11">
        <text>[GlcNAc-(1-&gt;4)-Mur2Ac(oyl-L-Ala-gamma-D-Glu-L-Lys-D-Ala-D-Ala)](n)-di-trans,octa-cis-undecaprenyl diphosphate + beta-D-GlcNAc-(1-&gt;4)-Mur2Ac(oyl-L-Ala-gamma-D-Glu-L-Lys-D-Ala-D-Ala)-di-trans,octa-cis-undecaprenyl diphosphate = [GlcNAc-(1-&gt;4)-Mur2Ac(oyl-L-Ala-gamma-D-Glu-L-Lys-D-Ala-D-Ala)](n+1)-di-trans,octa-cis-undecaprenyl diphosphate + di-trans,octa-cis-undecaprenyl diphosphate + H(+)</text>
        <dbReference type="Rhea" id="RHEA:23708"/>
        <dbReference type="Rhea" id="RHEA-COMP:9602"/>
        <dbReference type="Rhea" id="RHEA-COMP:9603"/>
        <dbReference type="ChEBI" id="CHEBI:15378"/>
        <dbReference type="ChEBI" id="CHEBI:58405"/>
        <dbReference type="ChEBI" id="CHEBI:60033"/>
        <dbReference type="ChEBI" id="CHEBI:78435"/>
        <dbReference type="EC" id="2.4.99.28"/>
    </reaction>
</comment>
<dbReference type="GO" id="GO:0008658">
    <property type="term" value="F:penicillin binding"/>
    <property type="evidence" value="ECO:0007669"/>
    <property type="project" value="InterPro"/>
</dbReference>
<keyword evidence="6" id="KW-0328">Glycosyltransferase</keyword>
<feature type="domain" description="Glycosyl transferase family 51" evidence="13">
    <location>
        <begin position="20"/>
        <end position="185"/>
    </location>
</feature>
<keyword evidence="7" id="KW-0808">Transferase</keyword>
<dbReference type="Pfam" id="PF00905">
    <property type="entry name" value="Transpeptidase"/>
    <property type="match status" value="1"/>
</dbReference>
<evidence type="ECO:0000259" key="12">
    <source>
        <dbReference type="Pfam" id="PF00905"/>
    </source>
</evidence>
<dbReference type="NCBIfam" id="TIGR02073">
    <property type="entry name" value="PBP_1c"/>
    <property type="match status" value="1"/>
</dbReference>
<comment type="similarity">
    <text evidence="2">In the C-terminal section; belongs to the transpeptidase family.</text>
</comment>
<dbReference type="EMBL" id="JAENIM010000041">
    <property type="protein sequence ID" value="MBK1791770.1"/>
    <property type="molecule type" value="Genomic_DNA"/>
</dbReference>
<dbReference type="Pfam" id="PF00912">
    <property type="entry name" value="Transgly"/>
    <property type="match status" value="1"/>
</dbReference>